<name>A0A2I2ZCR3_GORGO</name>
<dbReference type="InParanoid" id="A0A2I2ZCR3"/>
<dbReference type="AlphaFoldDB" id="A0A2I2ZCR3"/>
<evidence type="ECO:0000313" key="3">
    <source>
        <dbReference type="Proteomes" id="UP000001519"/>
    </source>
</evidence>
<dbReference type="Proteomes" id="UP000001519">
    <property type="component" value="Chromosome 17"/>
</dbReference>
<sequence length="91" mass="10238">RLAARVACGRDWGVGSDPVGLCRGSWWLQLPWFSPGVQQKRRRRKVWLGQPRIPQDPPLCATRGPRLPRPTGRSERGLRGSAAPIGQLYRI</sequence>
<dbReference type="Ensembl" id="ENSGGOT00000064343.1">
    <property type="protein sequence ID" value="ENSGGOP00000044861.1"/>
    <property type="gene ID" value="ENSGGOG00000044066.1"/>
</dbReference>
<accession>A0A2I2ZCR3</accession>
<feature type="region of interest" description="Disordered" evidence="1">
    <location>
        <begin position="50"/>
        <end position="79"/>
    </location>
</feature>
<reference evidence="2" key="3">
    <citation type="submission" date="2025-08" db="UniProtKB">
        <authorList>
            <consortium name="Ensembl"/>
        </authorList>
    </citation>
    <scope>IDENTIFICATION</scope>
</reference>
<proteinExistence type="predicted"/>
<protein>
    <submittedName>
        <fullName evidence="2">Uncharacterized protein</fullName>
    </submittedName>
</protein>
<dbReference type="GeneTree" id="ENSGT00910000145427"/>
<reference evidence="2 3" key="2">
    <citation type="journal article" date="2012" name="Nature">
        <title>Insights into hominid evolution from the gorilla genome sequence.</title>
        <authorList>
            <person name="Scally A."/>
            <person name="Dutheil J.Y."/>
            <person name="Hillier L.W."/>
            <person name="Jordan G.E."/>
            <person name="Goodhead I."/>
            <person name="Herrero J."/>
            <person name="Hobolth A."/>
            <person name="Lappalainen T."/>
            <person name="Mailund T."/>
            <person name="Marques-Bonet T."/>
            <person name="McCarthy S."/>
            <person name="Montgomery S.H."/>
            <person name="Schwalie P.C."/>
            <person name="Tang Y.A."/>
            <person name="Ward M.C."/>
            <person name="Xue Y."/>
            <person name="Yngvadottir B."/>
            <person name="Alkan C."/>
            <person name="Andersen L.N."/>
            <person name="Ayub Q."/>
            <person name="Ball E.V."/>
            <person name="Beal K."/>
            <person name="Bradley B.J."/>
            <person name="Chen Y."/>
            <person name="Clee C.M."/>
            <person name="Fitzgerald S."/>
            <person name="Graves T.A."/>
            <person name="Gu Y."/>
            <person name="Heath P."/>
            <person name="Heger A."/>
            <person name="Karakoc E."/>
            <person name="Kolb-Kokocinski A."/>
            <person name="Laird G.K."/>
            <person name="Lunter G."/>
            <person name="Meader S."/>
            <person name="Mort M."/>
            <person name="Mullikin J.C."/>
            <person name="Munch K."/>
            <person name="O'Connor T.D."/>
            <person name="Phillips A.D."/>
            <person name="Prado-Martinez J."/>
            <person name="Rogers A.S."/>
            <person name="Sajjadian S."/>
            <person name="Schmidt D."/>
            <person name="Shaw K."/>
            <person name="Simpson J.T."/>
            <person name="Stenson P.D."/>
            <person name="Turner D.J."/>
            <person name="Vigilant L."/>
            <person name="Vilella A.J."/>
            <person name="Whitener W."/>
            <person name="Zhu B."/>
            <person name="Cooper D.N."/>
            <person name="de Jong P."/>
            <person name="Dermitzakis E.T."/>
            <person name="Eichler E.E."/>
            <person name="Flicek P."/>
            <person name="Goldman N."/>
            <person name="Mundy N.I."/>
            <person name="Ning Z."/>
            <person name="Odom D.T."/>
            <person name="Ponting C.P."/>
            <person name="Quail M.A."/>
            <person name="Ryder O.A."/>
            <person name="Searle S.M."/>
            <person name="Warren W.C."/>
            <person name="Wilson R.K."/>
            <person name="Schierup M.H."/>
            <person name="Rogers J."/>
            <person name="Tyler-Smith C."/>
            <person name="Durbin R."/>
        </authorList>
    </citation>
    <scope>NUCLEOTIDE SEQUENCE [LARGE SCALE GENOMIC DNA]</scope>
</reference>
<keyword evidence="3" id="KW-1185">Reference proteome</keyword>
<dbReference type="OMA" id="RKVWLGQ"/>
<dbReference type="Bgee" id="ENSGGOG00000044066">
    <property type="expression patterns" value="Expressed in liver and 6 other cell types or tissues"/>
</dbReference>
<evidence type="ECO:0000313" key="2">
    <source>
        <dbReference type="Ensembl" id="ENSGGOP00000044861.1"/>
    </source>
</evidence>
<reference evidence="3" key="1">
    <citation type="submission" date="2011-05" db="EMBL/GenBank/DDBJ databases">
        <title>Insights into the evolution of the great apes provided by the gorilla genome.</title>
        <authorList>
            <person name="Scally A."/>
        </authorList>
    </citation>
    <scope>NUCLEOTIDE SEQUENCE [LARGE SCALE GENOMIC DNA]</scope>
</reference>
<organism evidence="2 3">
    <name type="scientific">Gorilla gorilla gorilla</name>
    <name type="common">Western lowland gorilla</name>
    <dbReference type="NCBI Taxonomy" id="9595"/>
    <lineage>
        <taxon>Eukaryota</taxon>
        <taxon>Metazoa</taxon>
        <taxon>Chordata</taxon>
        <taxon>Craniata</taxon>
        <taxon>Vertebrata</taxon>
        <taxon>Euteleostomi</taxon>
        <taxon>Mammalia</taxon>
        <taxon>Eutheria</taxon>
        <taxon>Euarchontoglires</taxon>
        <taxon>Primates</taxon>
        <taxon>Haplorrhini</taxon>
        <taxon>Catarrhini</taxon>
        <taxon>Hominidae</taxon>
        <taxon>Gorilla</taxon>
    </lineage>
</organism>
<dbReference type="EMBL" id="CABD030104711">
    <property type="status" value="NOT_ANNOTATED_CDS"/>
    <property type="molecule type" value="Genomic_DNA"/>
</dbReference>
<reference evidence="2" key="4">
    <citation type="submission" date="2025-09" db="UniProtKB">
        <authorList>
            <consortium name="Ensembl"/>
        </authorList>
    </citation>
    <scope>IDENTIFICATION</scope>
</reference>
<feature type="compositionally biased region" description="Low complexity" evidence="1">
    <location>
        <begin position="62"/>
        <end position="71"/>
    </location>
</feature>
<evidence type="ECO:0000256" key="1">
    <source>
        <dbReference type="SAM" id="MobiDB-lite"/>
    </source>
</evidence>